<feature type="region of interest" description="Disordered" evidence="1">
    <location>
        <begin position="227"/>
        <end position="288"/>
    </location>
</feature>
<accession>A0A5A7PN83</accession>
<reference evidence="3" key="1">
    <citation type="journal article" date="2019" name="Curr. Biol.">
        <title>Genome Sequence of Striga asiatica Provides Insight into the Evolution of Plant Parasitism.</title>
        <authorList>
            <person name="Yoshida S."/>
            <person name="Kim S."/>
            <person name="Wafula E.K."/>
            <person name="Tanskanen J."/>
            <person name="Kim Y.M."/>
            <person name="Honaas L."/>
            <person name="Yang Z."/>
            <person name="Spallek T."/>
            <person name="Conn C.E."/>
            <person name="Ichihashi Y."/>
            <person name="Cheong K."/>
            <person name="Cui S."/>
            <person name="Der J.P."/>
            <person name="Gundlach H."/>
            <person name="Jiao Y."/>
            <person name="Hori C."/>
            <person name="Ishida J.K."/>
            <person name="Kasahara H."/>
            <person name="Kiba T."/>
            <person name="Kim M.S."/>
            <person name="Koo N."/>
            <person name="Laohavisit A."/>
            <person name="Lee Y.H."/>
            <person name="Lumba S."/>
            <person name="McCourt P."/>
            <person name="Mortimer J.C."/>
            <person name="Mutuku J.M."/>
            <person name="Nomura T."/>
            <person name="Sasaki-Sekimoto Y."/>
            <person name="Seto Y."/>
            <person name="Wang Y."/>
            <person name="Wakatake T."/>
            <person name="Sakakibara H."/>
            <person name="Demura T."/>
            <person name="Yamaguchi S."/>
            <person name="Yoneyama K."/>
            <person name="Manabe R.I."/>
            <person name="Nelson D.C."/>
            <person name="Schulman A.H."/>
            <person name="Timko M.P."/>
            <person name="dePamphilis C.W."/>
            <person name="Choi D."/>
            <person name="Shirasu K."/>
        </authorList>
    </citation>
    <scope>NUCLEOTIDE SEQUENCE [LARGE SCALE GENOMIC DNA]</scope>
    <source>
        <strain evidence="3">cv. UVA1</strain>
    </source>
</reference>
<dbReference type="Proteomes" id="UP000325081">
    <property type="component" value="Unassembled WGS sequence"/>
</dbReference>
<feature type="compositionally biased region" description="Basic and acidic residues" evidence="1">
    <location>
        <begin position="227"/>
        <end position="275"/>
    </location>
</feature>
<dbReference type="EMBL" id="BKCP01004861">
    <property type="protein sequence ID" value="GER34240.1"/>
    <property type="molecule type" value="Genomic_DNA"/>
</dbReference>
<feature type="compositionally biased region" description="Polar residues" evidence="1">
    <location>
        <begin position="374"/>
        <end position="402"/>
    </location>
</feature>
<name>A0A5A7PN83_STRAF</name>
<evidence type="ECO:0000256" key="1">
    <source>
        <dbReference type="SAM" id="MobiDB-lite"/>
    </source>
</evidence>
<feature type="region of interest" description="Disordered" evidence="1">
    <location>
        <begin position="354"/>
        <end position="402"/>
    </location>
</feature>
<keyword evidence="3" id="KW-1185">Reference proteome</keyword>
<sequence length="489" mass="55713">MDISSFSVVHRLQPTAGVDSHRTRSRRRTAVSVAIASRRSPPLIASSPSADASPRLPPPPARRLVYVSRIDASSPSTRTYLRLSRHSVTTPSSTAVHYRVASFPSAVVAPHRRVASVPSAVSRRVASPPSVAVFGRRLMLRLMDVSCDVRFFLFEVGSDGDGVTDFKRSIRVVPIAEYVHASWIRTLRFKVQVFMAGKEIKIRKRTQRGIGREILRAVCVCERERERGKEKSRDKEREKEWDRHRDKEMENIKHISNDEGEWEKVKMSSKDKDKEQGEDEDMSSRKHKDEICTAKVHLDKFDDENASIRKQEKSKVVATYIALQVRCGMPRLEMVTDKEFFSPTLKNVLTSLTSREKPTTIASSESTDKKRISFDNQQSSTPESSIPFTHIPESSTQQTHQTKNSNIPLTMHATFNQSLFSHNFPLVFHRQSSSRRRRSPTTEIQFSPPEVDRKLVERGGSTSSYGDRRQSYEDEMNVNKRVMSDRVPS</sequence>
<gene>
    <name evidence="2" type="ORF">STAS_10449</name>
</gene>
<comment type="caution">
    <text evidence="2">The sequence shown here is derived from an EMBL/GenBank/DDBJ whole genome shotgun (WGS) entry which is preliminary data.</text>
</comment>
<dbReference type="AlphaFoldDB" id="A0A5A7PN83"/>
<evidence type="ECO:0000313" key="2">
    <source>
        <dbReference type="EMBL" id="GER34240.1"/>
    </source>
</evidence>
<feature type="region of interest" description="Disordered" evidence="1">
    <location>
        <begin position="430"/>
        <end position="489"/>
    </location>
</feature>
<proteinExistence type="predicted"/>
<organism evidence="2 3">
    <name type="scientific">Striga asiatica</name>
    <name type="common">Asiatic witchweed</name>
    <name type="synonym">Buchnera asiatica</name>
    <dbReference type="NCBI Taxonomy" id="4170"/>
    <lineage>
        <taxon>Eukaryota</taxon>
        <taxon>Viridiplantae</taxon>
        <taxon>Streptophyta</taxon>
        <taxon>Embryophyta</taxon>
        <taxon>Tracheophyta</taxon>
        <taxon>Spermatophyta</taxon>
        <taxon>Magnoliopsida</taxon>
        <taxon>eudicotyledons</taxon>
        <taxon>Gunneridae</taxon>
        <taxon>Pentapetalae</taxon>
        <taxon>asterids</taxon>
        <taxon>lamiids</taxon>
        <taxon>Lamiales</taxon>
        <taxon>Orobanchaceae</taxon>
        <taxon>Buchnereae</taxon>
        <taxon>Striga</taxon>
    </lineage>
</organism>
<protein>
    <submittedName>
        <fullName evidence="2">U2 snRNP auxilliary factor</fullName>
    </submittedName>
</protein>
<evidence type="ECO:0000313" key="3">
    <source>
        <dbReference type="Proteomes" id="UP000325081"/>
    </source>
</evidence>